<gene>
    <name evidence="2" type="ORF">DBV05_g12233</name>
</gene>
<dbReference type="Proteomes" id="UP000325902">
    <property type="component" value="Unassembled WGS sequence"/>
</dbReference>
<reference evidence="2 3" key="1">
    <citation type="journal article" date="2019" name="Sci. Rep.">
        <title>A multi-omics analysis of the grapevine pathogen Lasiodiplodia theobromae reveals that temperature affects the expression of virulence- and pathogenicity-related genes.</title>
        <authorList>
            <person name="Felix C."/>
            <person name="Meneses R."/>
            <person name="Goncalves M.F.M."/>
            <person name="Tilleman L."/>
            <person name="Duarte A.S."/>
            <person name="Jorrin-Novo J.V."/>
            <person name="Van de Peer Y."/>
            <person name="Deforce D."/>
            <person name="Van Nieuwerburgh F."/>
            <person name="Esteves A.C."/>
            <person name="Alves A."/>
        </authorList>
    </citation>
    <scope>NUCLEOTIDE SEQUENCE [LARGE SCALE GENOMIC DNA]</scope>
    <source>
        <strain evidence="2 3">LA-SOL3</strain>
    </source>
</reference>
<comment type="caution">
    <text evidence="2">The sequence shown here is derived from an EMBL/GenBank/DDBJ whole genome shotgun (WGS) entry which is preliminary data.</text>
</comment>
<proteinExistence type="predicted"/>
<protein>
    <submittedName>
        <fullName evidence="2">Uncharacterized protein</fullName>
    </submittedName>
</protein>
<keyword evidence="3" id="KW-1185">Reference proteome</keyword>
<dbReference type="OrthoDB" id="10340443at2759"/>
<evidence type="ECO:0000256" key="1">
    <source>
        <dbReference type="SAM" id="SignalP"/>
    </source>
</evidence>
<dbReference type="EMBL" id="VCHE01000228">
    <property type="protein sequence ID" value="KAB2569086.1"/>
    <property type="molecule type" value="Genomic_DNA"/>
</dbReference>
<accession>A0A5N5CUQ7</accession>
<sequence length="233" mass="25438">MVPSTITSLALGLLAAIPMAHAAESSLHYRLRARVTGPKNGTTPPVDGWPVEVHRLGVPTRLPPDYMWGVLINTTFWDSRGGDVFYTQPFEDGKAHIRTDAPNAANEVTPFGITALAGSDKYPMDGVEMAATRYITTPPEEVTDITVDDKDVPFLYKPGVEKATFAACTGLYQEWATLYWIDVGKYGTDPIHNTGPEYQDCVQVELVPECTSDGPSYDGLEERPCVADITTVL</sequence>
<name>A0A5N5CUQ7_9PEZI</name>
<keyword evidence="1" id="KW-0732">Signal</keyword>
<evidence type="ECO:0000313" key="2">
    <source>
        <dbReference type="EMBL" id="KAB2569086.1"/>
    </source>
</evidence>
<feature type="chain" id="PRO_5025038861" evidence="1">
    <location>
        <begin position="23"/>
        <end position="233"/>
    </location>
</feature>
<feature type="signal peptide" evidence="1">
    <location>
        <begin position="1"/>
        <end position="22"/>
    </location>
</feature>
<organism evidence="2 3">
    <name type="scientific">Lasiodiplodia theobromae</name>
    <dbReference type="NCBI Taxonomy" id="45133"/>
    <lineage>
        <taxon>Eukaryota</taxon>
        <taxon>Fungi</taxon>
        <taxon>Dikarya</taxon>
        <taxon>Ascomycota</taxon>
        <taxon>Pezizomycotina</taxon>
        <taxon>Dothideomycetes</taxon>
        <taxon>Dothideomycetes incertae sedis</taxon>
        <taxon>Botryosphaeriales</taxon>
        <taxon>Botryosphaeriaceae</taxon>
        <taxon>Lasiodiplodia</taxon>
    </lineage>
</organism>
<dbReference type="AlphaFoldDB" id="A0A5N5CUQ7"/>
<evidence type="ECO:0000313" key="3">
    <source>
        <dbReference type="Proteomes" id="UP000325902"/>
    </source>
</evidence>